<evidence type="ECO:0000313" key="15">
    <source>
        <dbReference type="Proteomes" id="UP000078454"/>
    </source>
</evidence>
<dbReference type="Pfam" id="PF03838">
    <property type="entry name" value="RecU"/>
    <property type="match status" value="1"/>
</dbReference>
<comment type="catalytic activity">
    <reaction evidence="13">
        <text>Endonucleolytic cleavage at a junction such as a reciprocal single-stranded crossover between two homologous DNA duplexes (Holliday junction).</text>
        <dbReference type="EC" id="3.1.21.10"/>
    </reaction>
</comment>
<evidence type="ECO:0000256" key="8">
    <source>
        <dbReference type="ARBA" id="ARBA00022842"/>
    </source>
</evidence>
<evidence type="ECO:0000256" key="13">
    <source>
        <dbReference type="HAMAP-Rule" id="MF_00130"/>
    </source>
</evidence>
<accession>A0A198AE33</accession>
<keyword evidence="15" id="KW-1185">Reference proteome</keyword>
<keyword evidence="10 13" id="KW-0234">DNA repair</keyword>
<feature type="binding site" evidence="13">
    <location>
        <position position="82"/>
    </location>
    <ligand>
        <name>Mg(2+)</name>
        <dbReference type="ChEBI" id="CHEBI:18420"/>
    </ligand>
</feature>
<keyword evidence="2 13" id="KW-0963">Cytoplasm</keyword>
<comment type="subcellular location">
    <subcellularLocation>
        <location evidence="1 13">Cytoplasm</location>
    </subcellularLocation>
</comment>
<dbReference type="CDD" id="cd22354">
    <property type="entry name" value="RecU-like"/>
    <property type="match status" value="1"/>
</dbReference>
<feature type="site" description="Transition state stabilizer" evidence="13">
    <location>
        <position position="65"/>
    </location>
</feature>
<dbReference type="HAMAP" id="MF_00130">
    <property type="entry name" value="RecU"/>
    <property type="match status" value="1"/>
</dbReference>
<dbReference type="GO" id="GO:0006310">
    <property type="term" value="P:DNA recombination"/>
    <property type="evidence" value="ECO:0007669"/>
    <property type="project" value="UniProtKB-UniRule"/>
</dbReference>
<keyword evidence="9 13" id="KW-0233">DNA recombination</keyword>
<keyword evidence="4 13" id="KW-0479">Metal-binding</keyword>
<dbReference type="SUPFAM" id="SSF52980">
    <property type="entry name" value="Restriction endonuclease-like"/>
    <property type="match status" value="1"/>
</dbReference>
<dbReference type="Gene3D" id="3.40.1350.10">
    <property type="match status" value="1"/>
</dbReference>
<comment type="similarity">
    <text evidence="11 13">Belongs to the RecU family.</text>
</comment>
<comment type="cofactor">
    <cofactor evidence="13">
        <name>Mg(2+)</name>
        <dbReference type="ChEBI" id="CHEBI:18420"/>
    </cofactor>
    <text evidence="13">Binds 1 Mg(2+) ion per subunit.</text>
</comment>
<feature type="binding site" evidence="13">
    <location>
        <position position="48"/>
    </location>
    <ligand>
        <name>Mg(2+)</name>
        <dbReference type="ChEBI" id="CHEBI:18420"/>
    </ligand>
</feature>
<evidence type="ECO:0000313" key="14">
    <source>
        <dbReference type="EMBL" id="OAS19340.1"/>
    </source>
</evidence>
<gene>
    <name evidence="13" type="primary">recU</name>
    <name evidence="14" type="ORF">A8708_26495</name>
</gene>
<dbReference type="GO" id="GO:0007059">
    <property type="term" value="P:chromosome segregation"/>
    <property type="evidence" value="ECO:0007669"/>
    <property type="project" value="UniProtKB-UniRule"/>
</dbReference>
<evidence type="ECO:0000256" key="5">
    <source>
        <dbReference type="ARBA" id="ARBA00022759"/>
    </source>
</evidence>
<feature type="binding site" evidence="13">
    <location>
        <position position="63"/>
    </location>
    <ligand>
        <name>Mg(2+)</name>
        <dbReference type="ChEBI" id="CHEBI:18420"/>
    </ligand>
</feature>
<evidence type="ECO:0000256" key="7">
    <source>
        <dbReference type="ARBA" id="ARBA00022801"/>
    </source>
</evidence>
<evidence type="ECO:0000256" key="10">
    <source>
        <dbReference type="ARBA" id="ARBA00023204"/>
    </source>
</evidence>
<keyword evidence="5 13" id="KW-0255">Endonuclease</keyword>
<evidence type="ECO:0000256" key="2">
    <source>
        <dbReference type="ARBA" id="ARBA00022490"/>
    </source>
</evidence>
<dbReference type="EMBL" id="LYPB01000058">
    <property type="protein sequence ID" value="OAS19340.1"/>
    <property type="molecule type" value="Genomic_DNA"/>
</dbReference>
<dbReference type="GO" id="GO:0000287">
    <property type="term" value="F:magnesium ion binding"/>
    <property type="evidence" value="ECO:0007669"/>
    <property type="project" value="UniProtKB-UniRule"/>
</dbReference>
<keyword evidence="3 13" id="KW-0540">Nuclease</keyword>
<name>A0A198AE33_9BACL</name>
<keyword evidence="8 13" id="KW-0460">Magnesium</keyword>
<comment type="function">
    <text evidence="13">Endonuclease that resolves Holliday junction intermediates in genetic recombination. Cleaves mobile four-strand junctions by introducing symmetrical nicks in paired strands. Promotes annealing of linear ssDNA with homologous dsDNA. Required for DNA repair, homologous recombination and chromosome segregation.</text>
</comment>
<keyword evidence="7 13" id="KW-0378">Hydrolase</keyword>
<evidence type="ECO:0000256" key="1">
    <source>
        <dbReference type="ARBA" id="ARBA00004496"/>
    </source>
</evidence>
<dbReference type="EC" id="3.1.21.10" evidence="13"/>
<dbReference type="AlphaFoldDB" id="A0A198AE33"/>
<evidence type="ECO:0000256" key="4">
    <source>
        <dbReference type="ARBA" id="ARBA00022723"/>
    </source>
</evidence>
<dbReference type="InterPro" id="IPR011856">
    <property type="entry name" value="tRNA_endonuc-like_dom_sf"/>
</dbReference>
<evidence type="ECO:0000256" key="12">
    <source>
        <dbReference type="ARBA" id="ARBA00029523"/>
    </source>
</evidence>
<evidence type="ECO:0000256" key="6">
    <source>
        <dbReference type="ARBA" id="ARBA00022763"/>
    </source>
</evidence>
<feature type="binding site" evidence="13">
    <location>
        <position position="50"/>
    </location>
    <ligand>
        <name>Mg(2+)</name>
        <dbReference type="ChEBI" id="CHEBI:18420"/>
    </ligand>
</feature>
<comment type="caution">
    <text evidence="14">The sequence shown here is derived from an EMBL/GenBank/DDBJ whole genome shotgun (WGS) entry which is preliminary data.</text>
</comment>
<dbReference type="GO" id="GO:0006281">
    <property type="term" value="P:DNA repair"/>
    <property type="evidence" value="ECO:0007669"/>
    <property type="project" value="UniProtKB-UniRule"/>
</dbReference>
<evidence type="ECO:0000256" key="9">
    <source>
        <dbReference type="ARBA" id="ARBA00023172"/>
    </source>
</evidence>
<organism evidence="14 15">
    <name type="scientific">Paenibacillus oryzisoli</name>
    <dbReference type="NCBI Taxonomy" id="1850517"/>
    <lineage>
        <taxon>Bacteria</taxon>
        <taxon>Bacillati</taxon>
        <taxon>Bacillota</taxon>
        <taxon>Bacilli</taxon>
        <taxon>Bacillales</taxon>
        <taxon>Paenibacillaceae</taxon>
        <taxon>Paenibacillus</taxon>
    </lineage>
</organism>
<dbReference type="GO" id="GO:0005737">
    <property type="term" value="C:cytoplasm"/>
    <property type="evidence" value="ECO:0007669"/>
    <property type="project" value="UniProtKB-SubCell"/>
</dbReference>
<dbReference type="GO" id="GO:0008821">
    <property type="term" value="F:crossover junction DNA endonuclease activity"/>
    <property type="evidence" value="ECO:0007669"/>
    <property type="project" value="UniProtKB-EC"/>
</dbReference>
<dbReference type="Proteomes" id="UP000078454">
    <property type="component" value="Unassembled WGS sequence"/>
</dbReference>
<proteinExistence type="inferred from homology"/>
<keyword evidence="6 13" id="KW-0227">DNA damage</keyword>
<protein>
    <recommendedName>
        <fullName evidence="12 13">Holliday junction resolvase RecU</fullName>
        <ecNumber evidence="13">3.1.21.10</ecNumber>
    </recommendedName>
    <alternativeName>
        <fullName evidence="13">Recombination protein U homolog</fullName>
    </alternativeName>
</protein>
<evidence type="ECO:0000256" key="3">
    <source>
        <dbReference type="ARBA" id="ARBA00022722"/>
    </source>
</evidence>
<dbReference type="GO" id="GO:0003676">
    <property type="term" value="F:nucleic acid binding"/>
    <property type="evidence" value="ECO:0007669"/>
    <property type="project" value="InterPro"/>
</dbReference>
<evidence type="ECO:0000256" key="11">
    <source>
        <dbReference type="ARBA" id="ARBA00023447"/>
    </source>
</evidence>
<reference evidence="14 15" key="1">
    <citation type="submission" date="2016-05" db="EMBL/GenBank/DDBJ databases">
        <title>Paenibacillus sp. 1ZS3-15 nov., isolated from the rhizosphere soil.</title>
        <authorList>
            <person name="Zhang X.X."/>
            <person name="Zhang J."/>
        </authorList>
    </citation>
    <scope>NUCLEOTIDE SEQUENCE [LARGE SCALE GENOMIC DNA]</scope>
    <source>
        <strain evidence="14 15">1ZS3-15</strain>
    </source>
</reference>
<dbReference type="OrthoDB" id="9783592at2"/>
<dbReference type="STRING" id="1850517.A8708_26495"/>
<dbReference type="InterPro" id="IPR004612">
    <property type="entry name" value="Resolv_RecU"/>
</dbReference>
<sequence length="157" mass="17882">MGLETLIEYANQQYAAKGIAQIQKVATPWKVVRNGKRIVSAFPEKKSTVDFLGVYKGMAIAFDAKQTENKTRFPLANIEQHQIDFMIDWEKNGGIAFVIIDFKSHGQIFLMNLQEFVIASSLYGSSIPYKHFTQCIREVHHENGIVFDYLKHVEAIA</sequence>
<dbReference type="InterPro" id="IPR011335">
    <property type="entry name" value="Restrct_endonuc-II-like"/>
</dbReference>
<dbReference type="PIRSF" id="PIRSF037785">
    <property type="entry name" value="RecU"/>
    <property type="match status" value="1"/>
</dbReference>